<dbReference type="Pfam" id="PF00069">
    <property type="entry name" value="Pkinase"/>
    <property type="match status" value="1"/>
</dbReference>
<dbReference type="SUPFAM" id="SSF56112">
    <property type="entry name" value="Protein kinase-like (PK-like)"/>
    <property type="match status" value="1"/>
</dbReference>
<dbReference type="InterPro" id="IPR008271">
    <property type="entry name" value="Ser/Thr_kinase_AS"/>
</dbReference>
<evidence type="ECO:0000259" key="7">
    <source>
        <dbReference type="PROSITE" id="PS50011"/>
    </source>
</evidence>
<feature type="compositionally biased region" description="Low complexity" evidence="6">
    <location>
        <begin position="769"/>
        <end position="781"/>
    </location>
</feature>
<dbReference type="PROSITE" id="PS00108">
    <property type="entry name" value="PROTEIN_KINASE_ST"/>
    <property type="match status" value="1"/>
</dbReference>
<feature type="compositionally biased region" description="Polar residues" evidence="6">
    <location>
        <begin position="715"/>
        <end position="724"/>
    </location>
</feature>
<gene>
    <name evidence="8" type="primary">YAK1</name>
    <name evidence="8" type="ORF">FOZ60_001415</name>
</gene>
<evidence type="ECO:0000256" key="2">
    <source>
        <dbReference type="ARBA" id="ARBA00022679"/>
    </source>
</evidence>
<dbReference type="InterPro" id="IPR011009">
    <property type="entry name" value="Kinase-like_dom_sf"/>
</dbReference>
<evidence type="ECO:0000256" key="5">
    <source>
        <dbReference type="ARBA" id="ARBA00022840"/>
    </source>
</evidence>
<feature type="compositionally biased region" description="Polar residues" evidence="6">
    <location>
        <begin position="602"/>
        <end position="613"/>
    </location>
</feature>
<keyword evidence="4 8" id="KW-0418">Kinase</keyword>
<feature type="region of interest" description="Disordered" evidence="6">
    <location>
        <begin position="740"/>
        <end position="781"/>
    </location>
</feature>
<keyword evidence="5" id="KW-0067">ATP-binding</keyword>
<keyword evidence="1" id="KW-0723">Serine/threonine-protein kinase</keyword>
<feature type="region of interest" description="Disordered" evidence="6">
    <location>
        <begin position="338"/>
        <end position="450"/>
    </location>
</feature>
<feature type="compositionally biased region" description="Gly residues" evidence="6">
    <location>
        <begin position="629"/>
        <end position="640"/>
    </location>
</feature>
<feature type="compositionally biased region" description="Low complexity" evidence="6">
    <location>
        <begin position="614"/>
        <end position="628"/>
    </location>
</feature>
<accession>A0A7J6PJZ3</accession>
<dbReference type="SMART" id="SM00220">
    <property type="entry name" value="S_TKc"/>
    <property type="match status" value="1"/>
</dbReference>
<dbReference type="GO" id="GO:0005524">
    <property type="term" value="F:ATP binding"/>
    <property type="evidence" value="ECO:0007669"/>
    <property type="project" value="UniProtKB-KW"/>
</dbReference>
<comment type="caution">
    <text evidence="8">The sequence shown here is derived from an EMBL/GenBank/DDBJ whole genome shotgun (WGS) entry which is preliminary data.</text>
</comment>
<dbReference type="PANTHER" id="PTHR24058:SF17">
    <property type="entry name" value="HOMEODOMAIN INTERACTING PROTEIN KINASE, ISOFORM D"/>
    <property type="match status" value="1"/>
</dbReference>
<evidence type="ECO:0000313" key="9">
    <source>
        <dbReference type="Proteomes" id="UP000541610"/>
    </source>
</evidence>
<dbReference type="GO" id="GO:0005737">
    <property type="term" value="C:cytoplasm"/>
    <property type="evidence" value="ECO:0007669"/>
    <property type="project" value="TreeGrafter"/>
</dbReference>
<evidence type="ECO:0000256" key="1">
    <source>
        <dbReference type="ARBA" id="ARBA00022527"/>
    </source>
</evidence>
<name>A0A7J6PJZ3_PEROL</name>
<feature type="compositionally biased region" description="Gly residues" evidence="6">
    <location>
        <begin position="357"/>
        <end position="370"/>
    </location>
</feature>
<dbReference type="Gene3D" id="1.10.510.10">
    <property type="entry name" value="Transferase(Phosphotransferase) domain 1"/>
    <property type="match status" value="1"/>
</dbReference>
<feature type="compositionally biased region" description="Polar residues" evidence="6">
    <location>
        <begin position="374"/>
        <end position="388"/>
    </location>
</feature>
<feature type="region of interest" description="Disordered" evidence="6">
    <location>
        <begin position="501"/>
        <end position="647"/>
    </location>
</feature>
<dbReference type="EMBL" id="JABANP010000012">
    <property type="protein sequence ID" value="KAF4696292.1"/>
    <property type="molecule type" value="Genomic_DNA"/>
</dbReference>
<dbReference type="InterPro" id="IPR000719">
    <property type="entry name" value="Prot_kinase_dom"/>
</dbReference>
<dbReference type="OrthoDB" id="9332038at2759"/>
<organism evidence="8 9">
    <name type="scientific">Perkinsus olseni</name>
    <name type="common">Perkinsus atlanticus</name>
    <dbReference type="NCBI Taxonomy" id="32597"/>
    <lineage>
        <taxon>Eukaryota</taxon>
        <taxon>Sar</taxon>
        <taxon>Alveolata</taxon>
        <taxon>Perkinsozoa</taxon>
        <taxon>Perkinsea</taxon>
        <taxon>Perkinsida</taxon>
        <taxon>Perkinsidae</taxon>
        <taxon>Perkinsus</taxon>
    </lineage>
</organism>
<evidence type="ECO:0000313" key="8">
    <source>
        <dbReference type="EMBL" id="KAF4696292.1"/>
    </source>
</evidence>
<keyword evidence="3" id="KW-0547">Nucleotide-binding</keyword>
<dbReference type="GO" id="GO:0004713">
    <property type="term" value="F:protein tyrosine kinase activity"/>
    <property type="evidence" value="ECO:0007669"/>
    <property type="project" value="TreeGrafter"/>
</dbReference>
<evidence type="ECO:0000256" key="3">
    <source>
        <dbReference type="ARBA" id="ARBA00022741"/>
    </source>
</evidence>
<dbReference type="Proteomes" id="UP000541610">
    <property type="component" value="Unassembled WGS sequence"/>
</dbReference>
<evidence type="ECO:0000256" key="6">
    <source>
        <dbReference type="SAM" id="MobiDB-lite"/>
    </source>
</evidence>
<keyword evidence="2" id="KW-0808">Transferase</keyword>
<dbReference type="PROSITE" id="PS50011">
    <property type="entry name" value="PROTEIN_KINASE_DOM"/>
    <property type="match status" value="1"/>
</dbReference>
<dbReference type="InterPro" id="IPR050494">
    <property type="entry name" value="Ser_Thr_dual-spec_kinase"/>
</dbReference>
<proteinExistence type="predicted"/>
<dbReference type="PANTHER" id="PTHR24058">
    <property type="entry name" value="DUAL SPECIFICITY PROTEIN KINASE"/>
    <property type="match status" value="1"/>
</dbReference>
<reference evidence="8 9" key="1">
    <citation type="submission" date="2020-04" db="EMBL/GenBank/DDBJ databases">
        <title>Perkinsus olseni comparative genomics.</title>
        <authorList>
            <person name="Bogema D.R."/>
        </authorList>
    </citation>
    <scope>NUCLEOTIDE SEQUENCE [LARGE SCALE GENOMIC DNA]</scope>
    <source>
        <strain evidence="8">00978-12</strain>
    </source>
</reference>
<feature type="region of interest" description="Disordered" evidence="6">
    <location>
        <begin position="1104"/>
        <end position="1128"/>
    </location>
</feature>
<protein>
    <submittedName>
        <fullName evidence="8">Dual specificity protein kinase yak1</fullName>
    </submittedName>
</protein>
<feature type="region of interest" description="Disordered" evidence="6">
    <location>
        <begin position="713"/>
        <end position="732"/>
    </location>
</feature>
<feature type="domain" description="Protein kinase" evidence="7">
    <location>
        <begin position="1"/>
        <end position="300"/>
    </location>
</feature>
<sequence length="1188" mass="127126">MIKSIMDQLLRALVCLQTQGIIHCDLKPENILLVTKRNTKIKLIDFGSAAFSGYQVYTYIQSRFYRSPDVILGIHPFTTAIDMWSLGCILAELFLGLPLFPGSSEKDQLTRILALMGSVPCGILDKGRNTGKFYFPVEVEETFERPPGDDAAPIPTVLSRRLRVLGDSGGPGGGGSMSKAVVDAAADVGVFSIRFGQESLADSGEENQILMRTGLGFKLKNRREYEETTGKRENPSRKYSRHSTLRDMIMQAPMKAGLPPEQLSEETLRRERILHLVNLCLDFDPTTRITPAQALTHPLFVDDGRPGAGLPSDWLPRSAELCLMNLIDDTSSFLHNSSSRPIADGNDSAPSTPYRQGRGGYSPTCGGGGRQRSESIYSNASSPSQTAGPSGLRSFPQHQQQPVHVGSAPAASFMTQGGPGGSNRQGPVDEGNSNRNNSNKGGIPLPDDTMPVSYRPALHKVPDSYFQGFIHGKYLMSSGHPLPLGVSPPAHYSRLQHQMQQQQHLSGTTHRPFSGPHNTLAPQRTAAGHPIPHRSPGGTDGGGGSRTHDMMYAAKGSSSYHNHHHHHHQQQQQQQQLAAGLYGSKATGQSRHGSDAPRGGLQSAQSRGQQQVYQSPSPGVSVHSSGSHGQYGGQRQGGLGTSSMLQQASGQGRVHMHIAAHHRRLGGNNRDRVSPFSQHSSCSSDSFDDPAFAGVPSHELSYMPPAGSEWCPLVSGSNTPQQPSAAAGFASYGGPIYPPQEGGIQGINRRNCLDPSPLRSSNPCDVTSPLQQQQQPPGSIPFPADDGTDLGIYIQEQLQHISPARGGSGVEAGARQNSLEEKQCSNNVSTAVVVWPSAITSLSSANAAVTFLLPWALPIPNTPSARPVRAVMHQWSLMGRRAAAALRGPAVVDAEVPLGKLVIRAVVLMSPSPPALRRAAGSAGLPPRTVAALGGSCGSQSCETWNSDMFSTLEATLENPTPAFFVPNAPKVPHSLAAHTNTNPMSALARAGPDFLDPPRLSGPPAAVPTSFCTCNKAAGEKCTFCWAWEPSEAESSMPSVWSKDIRSPSGLTISGNWLQGQRIHYVKPDYISSKGGATVVVGVKKEIPQDMWNALEIVFRRHDRRPTTRNSPQLGTARPPDSPQAVPAGFVKTFKPEGIRKGKKLAAKIRGNLPPGDYDLSVCFGGRMLHGSLPIEVIDGEAVPSAK</sequence>
<dbReference type="GO" id="GO:0004674">
    <property type="term" value="F:protein serine/threonine kinase activity"/>
    <property type="evidence" value="ECO:0007669"/>
    <property type="project" value="UniProtKB-KW"/>
</dbReference>
<dbReference type="AlphaFoldDB" id="A0A7J6PJZ3"/>
<feature type="compositionally biased region" description="Polar residues" evidence="6">
    <location>
        <begin position="505"/>
        <end position="522"/>
    </location>
</feature>
<evidence type="ECO:0000256" key="4">
    <source>
        <dbReference type="ARBA" id="ARBA00022777"/>
    </source>
</evidence>